<dbReference type="Pfam" id="PF00067">
    <property type="entry name" value="p450"/>
    <property type="match status" value="1"/>
</dbReference>
<gene>
    <name evidence="6" type="ORF">SYNPS1DRAFT_16155</name>
</gene>
<dbReference type="GO" id="GO:0005506">
    <property type="term" value="F:iron ion binding"/>
    <property type="evidence" value="ECO:0007669"/>
    <property type="project" value="InterPro"/>
</dbReference>
<evidence type="ECO:0000256" key="5">
    <source>
        <dbReference type="PIRSR" id="PIRSR602403-1"/>
    </source>
</evidence>
<feature type="binding site" description="axial binding residue" evidence="5">
    <location>
        <position position="100"/>
    </location>
    <ligand>
        <name>heme</name>
        <dbReference type="ChEBI" id="CHEBI:30413"/>
    </ligand>
    <ligandPart>
        <name>Fe</name>
        <dbReference type="ChEBI" id="CHEBI:18248"/>
    </ligandPart>
</feature>
<dbReference type="InterPro" id="IPR001128">
    <property type="entry name" value="Cyt_P450"/>
</dbReference>
<evidence type="ECO:0000313" key="7">
    <source>
        <dbReference type="Proteomes" id="UP000278143"/>
    </source>
</evidence>
<keyword evidence="3 5" id="KW-0479">Metal-binding</keyword>
<dbReference type="GO" id="GO:0004497">
    <property type="term" value="F:monooxygenase activity"/>
    <property type="evidence" value="ECO:0007669"/>
    <property type="project" value="InterPro"/>
</dbReference>
<dbReference type="Proteomes" id="UP000278143">
    <property type="component" value="Unassembled WGS sequence"/>
</dbReference>
<dbReference type="PRINTS" id="PR00385">
    <property type="entry name" value="P450"/>
</dbReference>
<dbReference type="EMBL" id="KZ989887">
    <property type="protein sequence ID" value="RKP25091.1"/>
    <property type="molecule type" value="Genomic_DNA"/>
</dbReference>
<evidence type="ECO:0000256" key="4">
    <source>
        <dbReference type="ARBA" id="ARBA00023004"/>
    </source>
</evidence>
<dbReference type="SUPFAM" id="SSF48264">
    <property type="entry name" value="Cytochrome P450"/>
    <property type="match status" value="1"/>
</dbReference>
<dbReference type="GO" id="GO:0020037">
    <property type="term" value="F:heme binding"/>
    <property type="evidence" value="ECO:0007669"/>
    <property type="project" value="InterPro"/>
</dbReference>
<dbReference type="InterPro" id="IPR036396">
    <property type="entry name" value="Cyt_P450_sf"/>
</dbReference>
<keyword evidence="5" id="KW-0349">Heme</keyword>
<dbReference type="InterPro" id="IPR002403">
    <property type="entry name" value="Cyt_P450_E_grp-IV"/>
</dbReference>
<dbReference type="OrthoDB" id="1470350at2759"/>
<dbReference type="Gene3D" id="1.10.630.10">
    <property type="entry name" value="Cytochrome P450"/>
    <property type="match status" value="1"/>
</dbReference>
<sequence length="104" mass="11743">YDAIQDLPYLNAVLHESLRINPITASGFDRDTPEGGGMLDGYYIPEGTTVLTSILTLQRDKEVFPEPLVFKPERWIDASPEQLQVMQKHFIPFLVGPRACLGRK</sequence>
<reference evidence="7" key="1">
    <citation type="journal article" date="2018" name="Nat. Microbiol.">
        <title>Leveraging single-cell genomics to expand the fungal tree of life.</title>
        <authorList>
            <person name="Ahrendt S.R."/>
            <person name="Quandt C.A."/>
            <person name="Ciobanu D."/>
            <person name="Clum A."/>
            <person name="Salamov A."/>
            <person name="Andreopoulos B."/>
            <person name="Cheng J.F."/>
            <person name="Woyke T."/>
            <person name="Pelin A."/>
            <person name="Henrissat B."/>
            <person name="Reynolds N.K."/>
            <person name="Benny G.L."/>
            <person name="Smith M.E."/>
            <person name="James T.Y."/>
            <person name="Grigoriev I.V."/>
        </authorList>
    </citation>
    <scope>NUCLEOTIDE SEQUENCE [LARGE SCALE GENOMIC DNA]</scope>
    <source>
        <strain evidence="7">Benny S71-1</strain>
    </source>
</reference>
<evidence type="ECO:0000313" key="6">
    <source>
        <dbReference type="EMBL" id="RKP25091.1"/>
    </source>
</evidence>
<accession>A0A4P9Z076</accession>
<dbReference type="PRINTS" id="PR00465">
    <property type="entry name" value="EP450IV"/>
</dbReference>
<dbReference type="PANTHER" id="PTHR24305:SF166">
    <property type="entry name" value="CYTOCHROME P450 12A4, MITOCHONDRIAL-RELATED"/>
    <property type="match status" value="1"/>
</dbReference>
<feature type="non-terminal residue" evidence="6">
    <location>
        <position position="1"/>
    </location>
</feature>
<dbReference type="PANTHER" id="PTHR24305">
    <property type="entry name" value="CYTOCHROME P450"/>
    <property type="match status" value="1"/>
</dbReference>
<comment type="similarity">
    <text evidence="2">Belongs to the cytochrome P450 family.</text>
</comment>
<proteinExistence type="inferred from homology"/>
<evidence type="ECO:0000256" key="1">
    <source>
        <dbReference type="ARBA" id="ARBA00001971"/>
    </source>
</evidence>
<comment type="cofactor">
    <cofactor evidence="1 5">
        <name>heme</name>
        <dbReference type="ChEBI" id="CHEBI:30413"/>
    </cofactor>
</comment>
<protein>
    <submittedName>
        <fullName evidence="6">Cytochrome P450</fullName>
    </submittedName>
</protein>
<dbReference type="InterPro" id="IPR050121">
    <property type="entry name" value="Cytochrome_P450_monoxygenase"/>
</dbReference>
<evidence type="ECO:0000256" key="3">
    <source>
        <dbReference type="ARBA" id="ARBA00022723"/>
    </source>
</evidence>
<name>A0A4P9Z076_9FUNG</name>
<keyword evidence="7" id="KW-1185">Reference proteome</keyword>
<evidence type="ECO:0000256" key="2">
    <source>
        <dbReference type="ARBA" id="ARBA00010617"/>
    </source>
</evidence>
<organism evidence="6 7">
    <name type="scientific">Syncephalis pseudoplumigaleata</name>
    <dbReference type="NCBI Taxonomy" id="1712513"/>
    <lineage>
        <taxon>Eukaryota</taxon>
        <taxon>Fungi</taxon>
        <taxon>Fungi incertae sedis</taxon>
        <taxon>Zoopagomycota</taxon>
        <taxon>Zoopagomycotina</taxon>
        <taxon>Zoopagomycetes</taxon>
        <taxon>Zoopagales</taxon>
        <taxon>Piptocephalidaceae</taxon>
        <taxon>Syncephalis</taxon>
    </lineage>
</organism>
<dbReference type="GO" id="GO:0016705">
    <property type="term" value="F:oxidoreductase activity, acting on paired donors, with incorporation or reduction of molecular oxygen"/>
    <property type="evidence" value="ECO:0007669"/>
    <property type="project" value="InterPro"/>
</dbReference>
<keyword evidence="4 5" id="KW-0408">Iron</keyword>
<dbReference type="AlphaFoldDB" id="A0A4P9Z076"/>